<dbReference type="PANTHER" id="PTHR35395:SF1">
    <property type="entry name" value="DUF6536 DOMAIN-CONTAINING PROTEIN"/>
    <property type="match status" value="1"/>
</dbReference>
<dbReference type="InterPro" id="IPR046623">
    <property type="entry name" value="DUF6536"/>
</dbReference>
<gene>
    <name evidence="3" type="ORF">B9Z19DRAFT_1067337</name>
</gene>
<sequence length="743" mass="83646">MRDFRKKLQKWTAIPLGDNSYDERGQGESSKSSWAELLPLDSESTQERSKSFSSGWKPVWYTGWHTGVLACATSAVVVLLINVILTIYVATNSKYNMKSGIGTLYEGGCHTSRRIGLWLHLAINVLSTLLLSASNYTQQCLVAPTRSEIDAAHAKRRWMAIGVPSLRNLLKIKIERTLLWVAIGCSSIPLHLVYNSAVYTSLAANDFLVTVVTNNHFERGAYTNTTIVPIYNFKSLSHSTTDPKEYGEIGYQTDSPAIQQFGRMIEGNNTNTESYKDLTLPECTKAYNADFLSNHRNLFLITNHSSNTTHNNTLLDMIRVRSIIPSPSNWMCSYESSSYTSRCNPTQPSSNLKRGLPWKVKLQTAEEVEIAECKSESTPEKCKVQFSLDLMIVVICCNLVKACCMIMVVMRSPEPTLVTLGDAIDSFLRIPDPATMGMCYADRWFIMREWGRGRRTGPKQWKQKGVHRWWTSVSKTRWITCNFFYLINIILVALLLAYLIKIDGEFWSINLKSMWARGLGKVNSVSQIGFFETITWPTLIANYPQTILSFLYLTYNSLFTCMLLGHEWSLFSHHHRTLRVTSPRPGQRSTYWLQIPYTYAIPLMTLSGLLHWLLSQSFFLARVEISDPFGRDTRNPISSVGYSCIAIIILLALSMLSLLIAVGIGYKKFAGEITTVGNCSAAISAACHASGEDSEEIIGKKVRWGDVGFLQNMVERHLTFSSKEEVKKPVFGEVYAGMVGKAE</sequence>
<feature type="transmembrane region" description="Helical" evidence="1">
    <location>
        <begin position="591"/>
        <end position="614"/>
    </location>
</feature>
<feature type="transmembrane region" description="Helical" evidence="1">
    <location>
        <begin position="640"/>
        <end position="664"/>
    </location>
</feature>
<evidence type="ECO:0000313" key="4">
    <source>
        <dbReference type="Proteomes" id="UP000244722"/>
    </source>
</evidence>
<dbReference type="Proteomes" id="UP000244722">
    <property type="component" value="Unassembled WGS sequence"/>
</dbReference>
<organism evidence="3 4">
    <name type="scientific">Tuber borchii</name>
    <name type="common">White truffle</name>
    <dbReference type="NCBI Taxonomy" id="42251"/>
    <lineage>
        <taxon>Eukaryota</taxon>
        <taxon>Fungi</taxon>
        <taxon>Dikarya</taxon>
        <taxon>Ascomycota</taxon>
        <taxon>Pezizomycotina</taxon>
        <taxon>Pezizomycetes</taxon>
        <taxon>Pezizales</taxon>
        <taxon>Tuberaceae</taxon>
        <taxon>Tuber</taxon>
    </lineage>
</organism>
<dbReference type="AlphaFoldDB" id="A0A2T6ZJE5"/>
<dbReference type="Pfam" id="PF20163">
    <property type="entry name" value="DUF6536"/>
    <property type="match status" value="1"/>
</dbReference>
<keyword evidence="1" id="KW-1133">Transmembrane helix</keyword>
<name>A0A2T6ZJE5_TUBBO</name>
<reference evidence="3 4" key="1">
    <citation type="submission" date="2017-04" db="EMBL/GenBank/DDBJ databases">
        <title>Draft genome sequence of Tuber borchii Vittad., a whitish edible truffle.</title>
        <authorList>
            <consortium name="DOE Joint Genome Institute"/>
            <person name="Murat C."/>
            <person name="Kuo A."/>
            <person name="Barry K.W."/>
            <person name="Clum A."/>
            <person name="Dockter R.B."/>
            <person name="Fauchery L."/>
            <person name="Iotti M."/>
            <person name="Kohler A."/>
            <person name="Labutti K."/>
            <person name="Lindquist E.A."/>
            <person name="Lipzen A."/>
            <person name="Ohm R.A."/>
            <person name="Wang M."/>
            <person name="Grigoriev I.V."/>
            <person name="Zambonelli A."/>
            <person name="Martin F.M."/>
        </authorList>
    </citation>
    <scope>NUCLEOTIDE SEQUENCE [LARGE SCALE GENOMIC DNA]</scope>
    <source>
        <strain evidence="3 4">Tbo3840</strain>
    </source>
</reference>
<feature type="transmembrane region" description="Helical" evidence="1">
    <location>
        <begin position="67"/>
        <end position="90"/>
    </location>
</feature>
<evidence type="ECO:0000313" key="3">
    <source>
        <dbReference type="EMBL" id="PUU75534.1"/>
    </source>
</evidence>
<dbReference type="STRING" id="42251.A0A2T6ZJE5"/>
<evidence type="ECO:0000256" key="1">
    <source>
        <dbReference type="SAM" id="Phobius"/>
    </source>
</evidence>
<proteinExistence type="predicted"/>
<dbReference type="EMBL" id="NESQ01000226">
    <property type="protein sequence ID" value="PUU75534.1"/>
    <property type="molecule type" value="Genomic_DNA"/>
</dbReference>
<protein>
    <recommendedName>
        <fullName evidence="2">DUF6536 domain-containing protein</fullName>
    </recommendedName>
</protein>
<feature type="domain" description="DUF6536" evidence="2">
    <location>
        <begin position="64"/>
        <end position="215"/>
    </location>
</feature>
<comment type="caution">
    <text evidence="3">The sequence shown here is derived from an EMBL/GenBank/DDBJ whole genome shotgun (WGS) entry which is preliminary data.</text>
</comment>
<feature type="transmembrane region" description="Helical" evidence="1">
    <location>
        <begin position="547"/>
        <end position="570"/>
    </location>
</feature>
<dbReference type="PANTHER" id="PTHR35395">
    <property type="entry name" value="DUF6536 DOMAIN-CONTAINING PROTEIN"/>
    <property type="match status" value="1"/>
</dbReference>
<evidence type="ECO:0000259" key="2">
    <source>
        <dbReference type="Pfam" id="PF20163"/>
    </source>
</evidence>
<dbReference type="OrthoDB" id="4507199at2759"/>
<keyword evidence="4" id="KW-1185">Reference proteome</keyword>
<keyword evidence="1" id="KW-0812">Transmembrane</keyword>
<keyword evidence="1" id="KW-0472">Membrane</keyword>
<feature type="transmembrane region" description="Helical" evidence="1">
    <location>
        <begin position="478"/>
        <end position="500"/>
    </location>
</feature>
<accession>A0A2T6ZJE5</accession>